<feature type="region of interest" description="Disordered" evidence="1">
    <location>
        <begin position="52"/>
        <end position="76"/>
    </location>
</feature>
<protein>
    <submittedName>
        <fullName evidence="2">Uncharacterized protein</fullName>
    </submittedName>
</protein>
<keyword evidence="3" id="KW-1185">Reference proteome</keyword>
<dbReference type="AlphaFoldDB" id="A0A934VL90"/>
<gene>
    <name evidence="2" type="ORF">JIN78_02815</name>
</gene>
<dbReference type="RefSeq" id="WP_200390415.1">
    <property type="nucleotide sequence ID" value="NZ_JAENIO010000004.1"/>
</dbReference>
<reference evidence="2" key="1">
    <citation type="submission" date="2021-01" db="EMBL/GenBank/DDBJ databases">
        <title>Modified the classification status of verrucomicrobia.</title>
        <authorList>
            <person name="Feng X."/>
        </authorList>
    </citation>
    <scope>NUCLEOTIDE SEQUENCE</scope>
    <source>
        <strain evidence="2">KCTC 12986</strain>
    </source>
</reference>
<evidence type="ECO:0000313" key="2">
    <source>
        <dbReference type="EMBL" id="MBK1832982.1"/>
    </source>
</evidence>
<evidence type="ECO:0000313" key="3">
    <source>
        <dbReference type="Proteomes" id="UP000604083"/>
    </source>
</evidence>
<comment type="caution">
    <text evidence="2">The sequence shown here is derived from an EMBL/GenBank/DDBJ whole genome shotgun (WGS) entry which is preliminary data.</text>
</comment>
<dbReference type="EMBL" id="JAENIO010000004">
    <property type="protein sequence ID" value="MBK1832982.1"/>
    <property type="molecule type" value="Genomic_DNA"/>
</dbReference>
<proteinExistence type="predicted"/>
<sequence length="284" mass="30056">MKITKEVWQDLGAFLIIGLAVWAVLALSSCSQPGVPPSPVVASSPLRETVGSGARAEELSSAAADPGSRPGLGTGWGERVASSLARTSFERASDRPLGGVATIFYNDEAGIEAMAGRHKNRTSAFQQAANGAVEWGVKSGWGTPLHYMAGAKRFVVGKEGKNYSLVVRNASESRLEVVLSVDGLDVMDGRPASFKKRGYILGPGEKIEVKGFRTSYDAVAAFKFSTVAASYANLRHGQARDVGVIGLAVFTEKGSRFAGWLPGGEVGRRQEARPFAEAPLRTAQ</sequence>
<dbReference type="PROSITE" id="PS51257">
    <property type="entry name" value="PROKAR_LIPOPROTEIN"/>
    <property type="match status" value="1"/>
</dbReference>
<evidence type="ECO:0000256" key="1">
    <source>
        <dbReference type="SAM" id="MobiDB-lite"/>
    </source>
</evidence>
<name>A0A934VL90_9BACT</name>
<dbReference type="Proteomes" id="UP000604083">
    <property type="component" value="Unassembled WGS sequence"/>
</dbReference>
<accession>A0A934VL90</accession>
<organism evidence="2 3">
    <name type="scientific">Roseibacillus ishigakijimensis</name>
    <dbReference type="NCBI Taxonomy" id="454146"/>
    <lineage>
        <taxon>Bacteria</taxon>
        <taxon>Pseudomonadati</taxon>
        <taxon>Verrucomicrobiota</taxon>
        <taxon>Verrucomicrobiia</taxon>
        <taxon>Verrucomicrobiales</taxon>
        <taxon>Verrucomicrobiaceae</taxon>
        <taxon>Roseibacillus</taxon>
    </lineage>
</organism>